<feature type="binding site" evidence="9">
    <location>
        <position position="165"/>
    </location>
    <ligand>
        <name>Mn(2+)</name>
        <dbReference type="ChEBI" id="CHEBI:29035"/>
    </ligand>
</feature>
<feature type="binding site" evidence="9">
    <location>
        <position position="240"/>
    </location>
    <ligand>
        <name>Mn(2+)</name>
        <dbReference type="ChEBI" id="CHEBI:29035"/>
    </ligand>
</feature>
<feature type="binding site" evidence="9">
    <location>
        <position position="27"/>
    </location>
    <ligand>
        <name>NADPH</name>
        <dbReference type="ChEBI" id="CHEBI:57783"/>
    </ligand>
</feature>
<dbReference type="InterPro" id="IPR013644">
    <property type="entry name" value="DXP_reductoisomerase_C"/>
</dbReference>
<evidence type="ECO:0000259" key="11">
    <source>
        <dbReference type="Pfam" id="PF08436"/>
    </source>
</evidence>
<evidence type="ECO:0000256" key="7">
    <source>
        <dbReference type="ARBA" id="ARBA00023229"/>
    </source>
</evidence>
<dbReference type="InterPro" id="IPR036169">
    <property type="entry name" value="DXPR_C_sf"/>
</dbReference>
<dbReference type="SUPFAM" id="SSF69055">
    <property type="entry name" value="1-deoxy-D-xylulose-5-phosphate reductoisomerase, C-terminal domain"/>
    <property type="match status" value="1"/>
</dbReference>
<dbReference type="Pfam" id="PF08436">
    <property type="entry name" value="DXP_redisom_C"/>
    <property type="match status" value="1"/>
</dbReference>
<keyword evidence="4 9" id="KW-0521">NADP</keyword>
<dbReference type="InterPro" id="IPR003821">
    <property type="entry name" value="DXP_reductoisomerase"/>
</dbReference>
<feature type="binding site" evidence="9">
    <location>
        <position position="195"/>
    </location>
    <ligand>
        <name>1-deoxy-D-xylulose 5-phosphate</name>
        <dbReference type="ChEBI" id="CHEBI:57792"/>
    </ligand>
</feature>
<dbReference type="Pfam" id="PF02670">
    <property type="entry name" value="DXP_reductoisom"/>
    <property type="match status" value="1"/>
</dbReference>
<dbReference type="SUPFAM" id="SSF55347">
    <property type="entry name" value="Glyceraldehyde-3-phosphate dehydrogenase-like, C-terminal domain"/>
    <property type="match status" value="1"/>
</dbReference>
<dbReference type="NCBIfam" id="NF003938">
    <property type="entry name" value="PRK05447.1-1"/>
    <property type="match status" value="1"/>
</dbReference>
<evidence type="ECO:0000256" key="2">
    <source>
        <dbReference type="ARBA" id="ARBA00006825"/>
    </source>
</evidence>
<proteinExistence type="inferred from homology"/>
<keyword evidence="3 9" id="KW-0479">Metal-binding</keyword>
<feature type="domain" description="1-deoxy-D-xylulose 5-phosphate reductoisomerase C-terminal" evidence="11">
    <location>
        <begin position="161"/>
        <end position="248"/>
    </location>
</feature>
<dbReference type="EMBL" id="CP014143">
    <property type="protein sequence ID" value="AOS98513.1"/>
    <property type="molecule type" value="Genomic_DNA"/>
</dbReference>
<dbReference type="GO" id="GO:0016853">
    <property type="term" value="F:isomerase activity"/>
    <property type="evidence" value="ECO:0007669"/>
    <property type="project" value="UniProtKB-KW"/>
</dbReference>
<keyword evidence="14" id="KW-1185">Reference proteome</keyword>
<dbReference type="Proteomes" id="UP000095672">
    <property type="component" value="Chromosome"/>
</dbReference>
<evidence type="ECO:0000256" key="8">
    <source>
        <dbReference type="ARBA" id="ARBA00048543"/>
    </source>
</evidence>
<keyword evidence="6 9" id="KW-0464">Manganese</keyword>
<dbReference type="PANTHER" id="PTHR30525:SF0">
    <property type="entry name" value="1-DEOXY-D-XYLULOSE 5-PHOSPHATE REDUCTOISOMERASE, CHLOROPLASTIC"/>
    <property type="match status" value="1"/>
</dbReference>
<feature type="binding site" evidence="9">
    <location>
        <position position="167"/>
    </location>
    <ligand>
        <name>1-deoxy-D-xylulose 5-phosphate</name>
        <dbReference type="ChEBI" id="CHEBI:57792"/>
    </ligand>
</feature>
<dbReference type="GO" id="GO:0030604">
    <property type="term" value="F:1-deoxy-D-xylulose-5-phosphate reductoisomerase activity"/>
    <property type="evidence" value="ECO:0007669"/>
    <property type="project" value="UniProtKB-UniRule"/>
</dbReference>
<feature type="binding site" evidence="9">
    <location>
        <position position="236"/>
    </location>
    <ligand>
        <name>1-deoxy-D-xylulose 5-phosphate</name>
        <dbReference type="ChEBI" id="CHEBI:57792"/>
    </ligand>
</feature>
<evidence type="ECO:0000259" key="12">
    <source>
        <dbReference type="Pfam" id="PF13288"/>
    </source>
</evidence>
<feature type="binding site" evidence="9">
    <location>
        <position position="224"/>
    </location>
    <ligand>
        <name>NADPH</name>
        <dbReference type="ChEBI" id="CHEBI:57783"/>
    </ligand>
</feature>
<dbReference type="KEGG" id="micc:AUP74_03147"/>
<dbReference type="NCBIfam" id="TIGR00243">
    <property type="entry name" value="Dxr"/>
    <property type="match status" value="1"/>
</dbReference>
<evidence type="ECO:0000313" key="14">
    <source>
        <dbReference type="Proteomes" id="UP000095672"/>
    </source>
</evidence>
<name>A0A1C9WBJ8_9GAMM</name>
<comment type="pathway">
    <text evidence="1 9">Isoprenoid biosynthesis; isopentenyl diphosphate biosynthesis via DXP pathway; isopentenyl diphosphate from 1-deoxy-D-xylulose 5-phosphate: step 1/6.</text>
</comment>
<feature type="binding site" evidence="9">
    <location>
        <position position="167"/>
    </location>
    <ligand>
        <name>Mn(2+)</name>
        <dbReference type="ChEBI" id="CHEBI:29035"/>
    </ligand>
</feature>
<feature type="binding site" evidence="9">
    <location>
        <position position="28"/>
    </location>
    <ligand>
        <name>NADPH</name>
        <dbReference type="ChEBI" id="CHEBI:57783"/>
    </ligand>
</feature>
<feature type="binding site" evidence="9">
    <location>
        <position position="26"/>
    </location>
    <ligand>
        <name>NADPH</name>
        <dbReference type="ChEBI" id="CHEBI:57783"/>
    </ligand>
</feature>
<dbReference type="FunFam" id="3.40.50.720:FF:000045">
    <property type="entry name" value="1-deoxy-D-xylulose 5-phosphate reductoisomerase"/>
    <property type="match status" value="1"/>
</dbReference>
<dbReference type="Gene3D" id="3.40.50.720">
    <property type="entry name" value="NAD(P)-binding Rossmann-like Domain"/>
    <property type="match status" value="1"/>
</dbReference>
<dbReference type="InterPro" id="IPR013512">
    <property type="entry name" value="DXP_reductoisomerase_N"/>
</dbReference>
<evidence type="ECO:0000256" key="9">
    <source>
        <dbReference type="HAMAP-Rule" id="MF_00183"/>
    </source>
</evidence>
<protein>
    <recommendedName>
        <fullName evidence="9">1-deoxy-D-xylulose 5-phosphate reductoisomerase</fullName>
        <shortName evidence="9">DXP reductoisomerase</shortName>
        <ecNumber evidence="9">1.1.1.267</ecNumber>
    </recommendedName>
    <alternativeName>
        <fullName evidence="9">1-deoxyxylulose-5-phosphate reductoisomerase</fullName>
    </alternativeName>
    <alternativeName>
        <fullName evidence="9">2-C-methyl-D-erythritol 4-phosphate synthase</fullName>
    </alternativeName>
</protein>
<gene>
    <name evidence="9 13" type="primary">dxr</name>
    <name evidence="13" type="ORF">AUP74_03147</name>
</gene>
<comment type="similarity">
    <text evidence="2 9">Belongs to the DXR family.</text>
</comment>
<keyword evidence="7 9" id="KW-0414">Isoprene biosynthesis</keyword>
<dbReference type="InterPro" id="IPR026877">
    <property type="entry name" value="DXPR_C"/>
</dbReference>
<dbReference type="NCBIfam" id="NF009114">
    <property type="entry name" value="PRK12464.1"/>
    <property type="match status" value="1"/>
</dbReference>
<feature type="binding site" evidence="9">
    <location>
        <position position="231"/>
    </location>
    <ligand>
        <name>1-deoxy-D-xylulose 5-phosphate</name>
        <dbReference type="ChEBI" id="CHEBI:57792"/>
    </ligand>
</feature>
<dbReference type="STRING" id="1769779.AUP74_03147"/>
<dbReference type="PIRSF" id="PIRSF006205">
    <property type="entry name" value="Dxp_reductismrs"/>
    <property type="match status" value="1"/>
</dbReference>
<evidence type="ECO:0000259" key="10">
    <source>
        <dbReference type="Pfam" id="PF02670"/>
    </source>
</evidence>
<feature type="binding site" evidence="9">
    <location>
        <position position="166"/>
    </location>
    <ligand>
        <name>1-deoxy-D-xylulose 5-phosphate</name>
        <dbReference type="ChEBI" id="CHEBI:57792"/>
    </ligand>
</feature>
<feature type="binding site" evidence="9">
    <location>
        <position position="140"/>
    </location>
    <ligand>
        <name>1-deoxy-D-xylulose 5-phosphate</name>
        <dbReference type="ChEBI" id="CHEBI:57792"/>
    </ligand>
</feature>
<feature type="binding site" evidence="9">
    <location>
        <position position="139"/>
    </location>
    <ligand>
        <name>NADPH</name>
        <dbReference type="ChEBI" id="CHEBI:57783"/>
    </ligand>
</feature>
<comment type="caution">
    <text evidence="9">Lacks conserved residue(s) required for the propagation of feature annotation.</text>
</comment>
<organism evidence="13 14">
    <name type="scientific">Microbulbifer aggregans</name>
    <dbReference type="NCBI Taxonomy" id="1769779"/>
    <lineage>
        <taxon>Bacteria</taxon>
        <taxon>Pseudomonadati</taxon>
        <taxon>Pseudomonadota</taxon>
        <taxon>Gammaproteobacteria</taxon>
        <taxon>Cellvibrionales</taxon>
        <taxon>Microbulbiferaceae</taxon>
        <taxon>Microbulbifer</taxon>
    </lineage>
</organism>
<dbReference type="SUPFAM" id="SSF51735">
    <property type="entry name" value="NAD(P)-binding Rossmann-fold domains"/>
    <property type="match status" value="1"/>
</dbReference>
<dbReference type="Pfam" id="PF13288">
    <property type="entry name" value="DXPR_C"/>
    <property type="match status" value="1"/>
</dbReference>
<keyword evidence="9" id="KW-0460">Magnesium</keyword>
<dbReference type="RefSeq" id="WP_226999822.1">
    <property type="nucleotide sequence ID" value="NZ_CP014143.1"/>
</dbReference>
<dbReference type="Gene3D" id="1.10.1740.10">
    <property type="match status" value="1"/>
</dbReference>
<evidence type="ECO:0000256" key="1">
    <source>
        <dbReference type="ARBA" id="ARBA00005094"/>
    </source>
</evidence>
<keyword evidence="13" id="KW-0413">Isomerase</keyword>
<feature type="binding site" evidence="9">
    <location>
        <position position="29"/>
    </location>
    <ligand>
        <name>NADPH</name>
        <dbReference type="ChEBI" id="CHEBI:57783"/>
    </ligand>
</feature>
<evidence type="ECO:0000256" key="5">
    <source>
        <dbReference type="ARBA" id="ARBA00023002"/>
    </source>
</evidence>
<keyword evidence="5 9" id="KW-0560">Oxidoreductase</keyword>
<dbReference type="HAMAP" id="MF_00183">
    <property type="entry name" value="DXP_reductoisom"/>
    <property type="match status" value="1"/>
</dbReference>
<dbReference type="GO" id="GO:0070402">
    <property type="term" value="F:NADPH binding"/>
    <property type="evidence" value="ECO:0007669"/>
    <property type="project" value="InterPro"/>
</dbReference>
<dbReference type="PATRIC" id="fig|1769779.3.peg.3126"/>
<dbReference type="InterPro" id="IPR036291">
    <property type="entry name" value="NAD(P)-bd_dom_sf"/>
</dbReference>
<evidence type="ECO:0000256" key="6">
    <source>
        <dbReference type="ARBA" id="ARBA00023211"/>
    </source>
</evidence>
<feature type="domain" description="DXP reductoisomerase C-terminal" evidence="12">
    <location>
        <begin position="280"/>
        <end position="396"/>
    </location>
</feature>
<dbReference type="GO" id="GO:0051484">
    <property type="term" value="P:isopentenyl diphosphate biosynthetic process, methylerythritol 4-phosphate pathway involved in terpenoid biosynthetic process"/>
    <property type="evidence" value="ECO:0007669"/>
    <property type="project" value="UniProtKB-ARBA"/>
</dbReference>
<dbReference type="AlphaFoldDB" id="A0A1C9WBJ8"/>
<comment type="function">
    <text evidence="9">Catalyzes the NADPH-dependent rearrangement and reduction of 1-deoxy-D-xylulose-5-phosphate (DXP) to 2-C-methyl-D-erythritol 4-phosphate (MEP).</text>
</comment>
<feature type="binding site" evidence="9">
    <location>
        <position position="218"/>
    </location>
    <ligand>
        <name>1-deoxy-D-xylulose 5-phosphate</name>
        <dbReference type="ChEBI" id="CHEBI:57792"/>
    </ligand>
</feature>
<dbReference type="PANTHER" id="PTHR30525">
    <property type="entry name" value="1-DEOXY-D-XYLULOSE 5-PHOSPHATE REDUCTOISOMERASE"/>
    <property type="match status" value="1"/>
</dbReference>
<dbReference type="EC" id="1.1.1.267" evidence="9"/>
<feature type="binding site" evidence="9">
    <location>
        <position position="237"/>
    </location>
    <ligand>
        <name>1-deoxy-D-xylulose 5-phosphate</name>
        <dbReference type="ChEBI" id="CHEBI:57792"/>
    </ligand>
</feature>
<feature type="binding site" evidence="9">
    <location>
        <position position="141"/>
    </location>
    <ligand>
        <name>NADPH</name>
        <dbReference type="ChEBI" id="CHEBI:57783"/>
    </ligand>
</feature>
<feature type="domain" description="1-deoxy-D-xylulose 5-phosphate reductoisomerase N-terminal" evidence="10">
    <location>
        <begin position="20"/>
        <end position="147"/>
    </location>
</feature>
<dbReference type="UniPathway" id="UPA00056">
    <property type="reaction ID" value="UER00092"/>
</dbReference>
<evidence type="ECO:0000313" key="13">
    <source>
        <dbReference type="EMBL" id="AOS98513.1"/>
    </source>
</evidence>
<comment type="cofactor">
    <cofactor evidence="9">
        <name>Mg(2+)</name>
        <dbReference type="ChEBI" id="CHEBI:18420"/>
    </cofactor>
    <cofactor evidence="9">
        <name>Mn(2+)</name>
        <dbReference type="ChEBI" id="CHEBI:29035"/>
    </cofactor>
</comment>
<reference evidence="14" key="1">
    <citation type="submission" date="2016-01" db="EMBL/GenBank/DDBJ databases">
        <title>Complete genome sequence of Microbulbifer sp. CCB-MM1, a halophile isolated from Matang Mangrove Forest, Perak.</title>
        <authorList>
            <person name="Moh T.H."/>
            <person name="Dinesh B."/>
            <person name="Lau N.-S."/>
            <person name="Go F."/>
            <person name="Alexander Chong S.-C."/>
        </authorList>
    </citation>
    <scope>NUCLEOTIDE SEQUENCE [LARGE SCALE GENOMIC DNA]</scope>
    <source>
        <strain evidence="14">CCB-MM1</strain>
    </source>
</reference>
<sequence length="405" mass="43669">MTEAREVLNEPMPASQQQSVTVLGSTGSIGVSTLDVLARHPQRYTVFALTARERIAELAQQCRRFEPRYAVVPEARAAELRDLFSINDLSTEVITGVEGLCRVAAAPEVDAVMAAIVGAAGLRPTLAAVRAGKKVLLANKESLVMAGPLFMEALAESGAELLPIDSEHNAIFQCLPHPCGDLEAAGVEKILLTGSGGPFREHAPEALHEVSPEEACAHPNWSMGRKISVDSATMMNKGLEFIEACYMFHARPEQIEVVVHPQSIVHSMVQYRDGSLLAQMGNPDMRTPIAHALAFPQRIDSGVAALDLIRQGRLDFEAPDPERFPCLRLAREAIDAGGSAPTVLNAANEVAVEAFLDRRLSFTGISRLIERVMKNTPVIELTGLEAVESADREARALARGFLGSV</sequence>
<evidence type="ECO:0000256" key="3">
    <source>
        <dbReference type="ARBA" id="ARBA00022723"/>
    </source>
</evidence>
<dbReference type="GO" id="GO:0030145">
    <property type="term" value="F:manganese ion binding"/>
    <property type="evidence" value="ECO:0007669"/>
    <property type="project" value="TreeGrafter"/>
</dbReference>
<accession>A0A1C9WBJ8</accession>
<feature type="binding site" evidence="9">
    <location>
        <position position="240"/>
    </location>
    <ligand>
        <name>1-deoxy-D-xylulose 5-phosphate</name>
        <dbReference type="ChEBI" id="CHEBI:57792"/>
    </ligand>
</feature>
<comment type="catalytic activity">
    <reaction evidence="8">
        <text>2-C-methyl-D-erythritol 4-phosphate + NADP(+) = 1-deoxy-D-xylulose 5-phosphate + NADPH + H(+)</text>
        <dbReference type="Rhea" id="RHEA:13717"/>
        <dbReference type="ChEBI" id="CHEBI:15378"/>
        <dbReference type="ChEBI" id="CHEBI:57783"/>
        <dbReference type="ChEBI" id="CHEBI:57792"/>
        <dbReference type="ChEBI" id="CHEBI:58262"/>
        <dbReference type="ChEBI" id="CHEBI:58349"/>
        <dbReference type="EC" id="1.1.1.267"/>
    </reaction>
    <physiologicalReaction direction="right-to-left" evidence="8">
        <dbReference type="Rhea" id="RHEA:13719"/>
    </physiologicalReaction>
</comment>
<evidence type="ECO:0000256" key="4">
    <source>
        <dbReference type="ARBA" id="ARBA00022857"/>
    </source>
</evidence>